<dbReference type="RefSeq" id="WP_070111202.1">
    <property type="nucleotide sequence ID" value="NZ_LZFO01000044.1"/>
</dbReference>
<name>A0A1E8EWV4_9CLOT</name>
<dbReference type="OrthoDB" id="9769319at2"/>
<sequence length="366" mass="41316">MFKNLFSKKTAALLAVVCLTFTVSACGLKSSNSGGTSEKSSGDKELVVVNWKDYATDDKEAMKEFEEKNHCKIVNQYMASEEELLTKLRTEGEGKIDVCLPNSSILPVAEKEGLLEEIDISKISNYSKIFDKFKNLPENKMEGKNYAVPWVWGSTSIAYNTDLVKEDIDNMNCLWDEKYKGKIAFRDDYNDAVMIAASVLGQDPNNPKDLDAIKKKLLEQKPLNKTYWKTGDEWTKLFANKQIALGVLWSGQAATMKQEGQPIKYVVPKEGAVGWVDNWAIAKGSKNKELAHKFIDYMISKDFQKKYAEKGGPAPTNREAVAALDPKLVEENAMGEDVLNRLFFIAYRGEDTKKKWNELWQEVKAN</sequence>
<evidence type="ECO:0000256" key="5">
    <source>
        <dbReference type="SAM" id="SignalP"/>
    </source>
</evidence>
<dbReference type="PANTHER" id="PTHR30222:SF17">
    <property type="entry name" value="SPERMIDINE_PUTRESCINE-BINDING PERIPLASMIC PROTEIN"/>
    <property type="match status" value="1"/>
</dbReference>
<dbReference type="STRING" id="1121290.CLAOCE_21290"/>
<dbReference type="AlphaFoldDB" id="A0A1E8EWV4"/>
<protein>
    <submittedName>
        <fullName evidence="6">Spermidine/putrescine-binding periplasmic protein</fullName>
    </submittedName>
</protein>
<dbReference type="GO" id="GO:0015846">
    <property type="term" value="P:polyamine transport"/>
    <property type="evidence" value="ECO:0007669"/>
    <property type="project" value="InterPro"/>
</dbReference>
<evidence type="ECO:0000256" key="1">
    <source>
        <dbReference type="ARBA" id="ARBA00004418"/>
    </source>
</evidence>
<dbReference type="EMBL" id="LZFO01000044">
    <property type="protein sequence ID" value="OFI01473.1"/>
    <property type="molecule type" value="Genomic_DNA"/>
</dbReference>
<feature type="signal peptide" evidence="5">
    <location>
        <begin position="1"/>
        <end position="25"/>
    </location>
</feature>
<comment type="subcellular location">
    <subcellularLocation>
        <location evidence="1">Periplasm</location>
    </subcellularLocation>
</comment>
<reference evidence="6 7" key="1">
    <citation type="submission" date="2016-06" db="EMBL/GenBank/DDBJ databases">
        <title>Genome sequence of Clostridium acetireducens DSM 10703.</title>
        <authorList>
            <person name="Poehlein A."/>
            <person name="Fluechter S."/>
            <person name="Duerre P."/>
            <person name="Daniel R."/>
        </authorList>
    </citation>
    <scope>NUCLEOTIDE SEQUENCE [LARGE SCALE GENOMIC DNA]</scope>
    <source>
        <strain evidence="6 7">DSM 10703</strain>
    </source>
</reference>
<dbReference type="InterPro" id="IPR001188">
    <property type="entry name" value="Sperm_putr-bd"/>
</dbReference>
<dbReference type="SUPFAM" id="SSF53850">
    <property type="entry name" value="Periplasmic binding protein-like II"/>
    <property type="match status" value="1"/>
</dbReference>
<keyword evidence="3 5" id="KW-0732">Signal</keyword>
<proteinExistence type="predicted"/>
<dbReference type="InterPro" id="IPR006059">
    <property type="entry name" value="SBP"/>
</dbReference>
<dbReference type="Proteomes" id="UP000175744">
    <property type="component" value="Unassembled WGS sequence"/>
</dbReference>
<keyword evidence="7" id="KW-1185">Reference proteome</keyword>
<accession>A0A1E8EWV4</accession>
<evidence type="ECO:0000256" key="4">
    <source>
        <dbReference type="ARBA" id="ARBA00022764"/>
    </source>
</evidence>
<dbReference type="PRINTS" id="PR00909">
    <property type="entry name" value="SPERMDNBNDNG"/>
</dbReference>
<dbReference type="GO" id="GO:0019808">
    <property type="term" value="F:polyamine binding"/>
    <property type="evidence" value="ECO:0007669"/>
    <property type="project" value="InterPro"/>
</dbReference>
<feature type="chain" id="PRO_5038685704" evidence="5">
    <location>
        <begin position="26"/>
        <end position="366"/>
    </location>
</feature>
<evidence type="ECO:0000256" key="3">
    <source>
        <dbReference type="ARBA" id="ARBA00022729"/>
    </source>
</evidence>
<dbReference type="CDD" id="cd13588">
    <property type="entry name" value="PBP2_polyamine_1"/>
    <property type="match status" value="1"/>
</dbReference>
<keyword evidence="2" id="KW-0813">Transport</keyword>
<dbReference type="Gene3D" id="3.40.190.10">
    <property type="entry name" value="Periplasmic binding protein-like II"/>
    <property type="match status" value="2"/>
</dbReference>
<dbReference type="PATRIC" id="fig|1121290.3.peg.2141"/>
<organism evidence="6 7">
    <name type="scientific">Clostridium acetireducens DSM 10703</name>
    <dbReference type="NCBI Taxonomy" id="1121290"/>
    <lineage>
        <taxon>Bacteria</taxon>
        <taxon>Bacillati</taxon>
        <taxon>Bacillota</taxon>
        <taxon>Clostridia</taxon>
        <taxon>Eubacteriales</taxon>
        <taxon>Clostridiaceae</taxon>
        <taxon>Clostridium</taxon>
    </lineage>
</organism>
<evidence type="ECO:0000256" key="2">
    <source>
        <dbReference type="ARBA" id="ARBA00022448"/>
    </source>
</evidence>
<evidence type="ECO:0000313" key="7">
    <source>
        <dbReference type="Proteomes" id="UP000175744"/>
    </source>
</evidence>
<comment type="caution">
    <text evidence="6">The sequence shown here is derived from an EMBL/GenBank/DDBJ whole genome shotgun (WGS) entry which is preliminary data.</text>
</comment>
<evidence type="ECO:0000313" key="6">
    <source>
        <dbReference type="EMBL" id="OFI01473.1"/>
    </source>
</evidence>
<dbReference type="PANTHER" id="PTHR30222">
    <property type="entry name" value="SPERMIDINE/PUTRESCINE-BINDING PERIPLASMIC PROTEIN"/>
    <property type="match status" value="1"/>
</dbReference>
<dbReference type="PROSITE" id="PS51257">
    <property type="entry name" value="PROKAR_LIPOPROTEIN"/>
    <property type="match status" value="1"/>
</dbReference>
<gene>
    <name evidence="6" type="primary">potD</name>
    <name evidence="6" type="ORF">CLOACE_21290</name>
</gene>
<keyword evidence="4" id="KW-0574">Periplasm</keyword>
<dbReference type="Pfam" id="PF13416">
    <property type="entry name" value="SBP_bac_8"/>
    <property type="match status" value="1"/>
</dbReference>
<dbReference type="GO" id="GO:0042597">
    <property type="term" value="C:periplasmic space"/>
    <property type="evidence" value="ECO:0007669"/>
    <property type="project" value="UniProtKB-SubCell"/>
</dbReference>